<evidence type="ECO:0000313" key="2">
    <source>
        <dbReference type="EMBL" id="KAJ6681800.1"/>
    </source>
</evidence>
<feature type="compositionally biased region" description="Low complexity" evidence="1">
    <location>
        <begin position="84"/>
        <end position="93"/>
    </location>
</feature>
<feature type="region of interest" description="Disordered" evidence="1">
    <location>
        <begin position="79"/>
        <end position="108"/>
    </location>
</feature>
<comment type="caution">
    <text evidence="2">The sequence shown here is derived from an EMBL/GenBank/DDBJ whole genome shotgun (WGS) entry which is preliminary data.</text>
</comment>
<reference evidence="2" key="1">
    <citation type="submission" date="2022-11" db="EMBL/GenBank/DDBJ databases">
        <authorList>
            <person name="Hyden B.L."/>
            <person name="Feng K."/>
            <person name="Yates T."/>
            <person name="Jawdy S."/>
            <person name="Smart L.B."/>
            <person name="Muchero W."/>
        </authorList>
    </citation>
    <scope>NUCLEOTIDE SEQUENCE</scope>
    <source>
        <tissue evidence="2">Shoot tip</tissue>
    </source>
</reference>
<keyword evidence="3" id="KW-1185">Reference proteome</keyword>
<dbReference type="Proteomes" id="UP001151752">
    <property type="component" value="Chromosome 5"/>
</dbReference>
<dbReference type="EMBL" id="JAPFFM010000020">
    <property type="protein sequence ID" value="KAJ6681800.1"/>
    <property type="molecule type" value="Genomic_DNA"/>
</dbReference>
<dbReference type="PANTHER" id="PTHR37701:SF13">
    <property type="entry name" value="C2H2-TYPE DOMAIN-CONTAINING PROTEIN"/>
    <property type="match status" value="1"/>
</dbReference>
<dbReference type="InterPro" id="IPR037472">
    <property type="entry name" value="MBD8"/>
</dbReference>
<protein>
    <submittedName>
        <fullName evidence="2">METHYL-CPG-BINDING DOMAIN-CONTAINING PROTEIN 8</fullName>
    </submittedName>
</protein>
<dbReference type="PANTHER" id="PTHR37701">
    <property type="entry name" value="METHYL-CPG-BINDING DOMAIN-CONTAINING PROTEIN 8"/>
    <property type="match status" value="1"/>
</dbReference>
<evidence type="ECO:0000256" key="1">
    <source>
        <dbReference type="SAM" id="MobiDB-lite"/>
    </source>
</evidence>
<name>A0A9Q0SM20_9ROSI</name>
<accession>A0A9Q0SM20</accession>
<gene>
    <name evidence="2" type="ORF">OIU74_020126</name>
</gene>
<dbReference type="AlphaFoldDB" id="A0A9Q0SM20"/>
<sequence>MSWPQPRWAPPFATTGLKSTPNLPLIDLRHLSQPELLSLSFCSSSSLHRLQTVTAGVSTPKIDRSVFSRKPQTTFLRLRLAPRNNNASSSSNSTPAVPFQSTERHIHR</sequence>
<evidence type="ECO:0000313" key="3">
    <source>
        <dbReference type="Proteomes" id="UP001151752"/>
    </source>
</evidence>
<organism evidence="2 3">
    <name type="scientific">Salix koriyanagi</name>
    <dbReference type="NCBI Taxonomy" id="2511006"/>
    <lineage>
        <taxon>Eukaryota</taxon>
        <taxon>Viridiplantae</taxon>
        <taxon>Streptophyta</taxon>
        <taxon>Embryophyta</taxon>
        <taxon>Tracheophyta</taxon>
        <taxon>Spermatophyta</taxon>
        <taxon>Magnoliopsida</taxon>
        <taxon>eudicotyledons</taxon>
        <taxon>Gunneridae</taxon>
        <taxon>Pentapetalae</taxon>
        <taxon>rosids</taxon>
        <taxon>fabids</taxon>
        <taxon>Malpighiales</taxon>
        <taxon>Salicaceae</taxon>
        <taxon>Saliceae</taxon>
        <taxon>Salix</taxon>
    </lineage>
</organism>
<reference evidence="2" key="2">
    <citation type="journal article" date="2023" name="Int. J. Mol. Sci.">
        <title>De Novo Assembly and Annotation of 11 Diverse Shrub Willow (Salix) Genomes Reveals Novel Gene Organization in Sex-Linked Regions.</title>
        <authorList>
            <person name="Hyden B."/>
            <person name="Feng K."/>
            <person name="Yates T.B."/>
            <person name="Jawdy S."/>
            <person name="Cereghino C."/>
            <person name="Smart L.B."/>
            <person name="Muchero W."/>
        </authorList>
    </citation>
    <scope>NUCLEOTIDE SEQUENCE</scope>
    <source>
        <tissue evidence="2">Shoot tip</tissue>
    </source>
</reference>
<proteinExistence type="predicted"/>